<keyword evidence="2" id="KW-1185">Reference proteome</keyword>
<name>A0ACB8DXX8_DERSI</name>
<protein>
    <submittedName>
        <fullName evidence="1">Uncharacterized protein</fullName>
    </submittedName>
</protein>
<sequence>MASKCLITYGGSNVVGSFDEPWSRQDLLSHLSENQMFKDVDECALELTIYDEDFDTLVDITADSVIHNKARIKINEKSQVRIADVLEKGPPYSPQQARPGHVYMLPAVPQDIIMSTDRHRAGQHFKNRLRVLQWLYHDLCLQTMYPAKLYAEAARALIAKFPNLADSAGTGYAAAMEDGEDKDTIDAHLVAMAKEVSKARPDVNYTSDCMARTFASRRKWIGENPSVADIVKEYPALSMSTIDPTVVHYLPTITFEGALLDTKSFAVCLEELRIEEDSLLATIATLLALYWAFNIVFGKKGQKSLDLLCRLNEVGSGIPATPLVRVSHSLLAK</sequence>
<reference evidence="1" key="1">
    <citation type="submission" date="2020-05" db="EMBL/GenBank/DDBJ databases">
        <title>Large-scale comparative analyses of tick genomes elucidate their genetic diversity and vector capacities.</title>
        <authorList>
            <person name="Jia N."/>
            <person name="Wang J."/>
            <person name="Shi W."/>
            <person name="Du L."/>
            <person name="Sun Y."/>
            <person name="Zhan W."/>
            <person name="Jiang J."/>
            <person name="Wang Q."/>
            <person name="Zhang B."/>
            <person name="Ji P."/>
            <person name="Sakyi L.B."/>
            <person name="Cui X."/>
            <person name="Yuan T."/>
            <person name="Jiang B."/>
            <person name="Yang W."/>
            <person name="Lam T.T.-Y."/>
            <person name="Chang Q."/>
            <person name="Ding S."/>
            <person name="Wang X."/>
            <person name="Zhu J."/>
            <person name="Ruan X."/>
            <person name="Zhao L."/>
            <person name="Wei J."/>
            <person name="Que T."/>
            <person name="Du C."/>
            <person name="Cheng J."/>
            <person name="Dai P."/>
            <person name="Han X."/>
            <person name="Huang E."/>
            <person name="Gao Y."/>
            <person name="Liu J."/>
            <person name="Shao H."/>
            <person name="Ye R."/>
            <person name="Li L."/>
            <person name="Wei W."/>
            <person name="Wang X."/>
            <person name="Wang C."/>
            <person name="Yang T."/>
            <person name="Huo Q."/>
            <person name="Li W."/>
            <person name="Guo W."/>
            <person name="Chen H."/>
            <person name="Zhou L."/>
            <person name="Ni X."/>
            <person name="Tian J."/>
            <person name="Zhou Y."/>
            <person name="Sheng Y."/>
            <person name="Liu T."/>
            <person name="Pan Y."/>
            <person name="Xia L."/>
            <person name="Li J."/>
            <person name="Zhao F."/>
            <person name="Cao W."/>
        </authorList>
    </citation>
    <scope>NUCLEOTIDE SEQUENCE</scope>
    <source>
        <strain evidence="1">Dsil-2018</strain>
    </source>
</reference>
<proteinExistence type="predicted"/>
<organism evidence="1 2">
    <name type="scientific">Dermacentor silvarum</name>
    <name type="common">Tick</name>
    <dbReference type="NCBI Taxonomy" id="543639"/>
    <lineage>
        <taxon>Eukaryota</taxon>
        <taxon>Metazoa</taxon>
        <taxon>Ecdysozoa</taxon>
        <taxon>Arthropoda</taxon>
        <taxon>Chelicerata</taxon>
        <taxon>Arachnida</taxon>
        <taxon>Acari</taxon>
        <taxon>Parasitiformes</taxon>
        <taxon>Ixodida</taxon>
        <taxon>Ixodoidea</taxon>
        <taxon>Ixodidae</taxon>
        <taxon>Rhipicephalinae</taxon>
        <taxon>Dermacentor</taxon>
    </lineage>
</organism>
<gene>
    <name evidence="1" type="ORF">HPB49_007455</name>
</gene>
<comment type="caution">
    <text evidence="1">The sequence shown here is derived from an EMBL/GenBank/DDBJ whole genome shotgun (WGS) entry which is preliminary data.</text>
</comment>
<evidence type="ECO:0000313" key="1">
    <source>
        <dbReference type="EMBL" id="KAH7978944.1"/>
    </source>
</evidence>
<accession>A0ACB8DXX8</accession>
<dbReference type="Proteomes" id="UP000821865">
    <property type="component" value="Chromosome 1"/>
</dbReference>
<dbReference type="EMBL" id="CM023470">
    <property type="protein sequence ID" value="KAH7978944.1"/>
    <property type="molecule type" value="Genomic_DNA"/>
</dbReference>
<evidence type="ECO:0000313" key="2">
    <source>
        <dbReference type="Proteomes" id="UP000821865"/>
    </source>
</evidence>